<dbReference type="SUPFAM" id="SSF54427">
    <property type="entry name" value="NTF2-like"/>
    <property type="match status" value="1"/>
</dbReference>
<dbReference type="Pfam" id="PF12680">
    <property type="entry name" value="SnoaL_2"/>
    <property type="match status" value="1"/>
</dbReference>
<feature type="domain" description="SnoaL-like" evidence="1">
    <location>
        <begin position="15"/>
        <end position="123"/>
    </location>
</feature>
<dbReference type="Gene3D" id="3.10.450.50">
    <property type="match status" value="1"/>
</dbReference>
<protein>
    <recommendedName>
        <fullName evidence="1">SnoaL-like domain-containing protein</fullName>
    </recommendedName>
</protein>
<dbReference type="OrthoDB" id="8722217at2"/>
<reference evidence="3" key="1">
    <citation type="submission" date="2016-06" db="EMBL/GenBank/DDBJ databases">
        <authorList>
            <person name="Varghese N."/>
        </authorList>
    </citation>
    <scope>NUCLEOTIDE SEQUENCE [LARGE SCALE GENOMIC DNA]</scope>
    <source>
        <strain evidence="3">DSM 43171</strain>
    </source>
</reference>
<dbReference type="InterPro" id="IPR032710">
    <property type="entry name" value="NTF2-like_dom_sf"/>
</dbReference>
<evidence type="ECO:0000313" key="3">
    <source>
        <dbReference type="Proteomes" id="UP000199408"/>
    </source>
</evidence>
<proteinExistence type="predicted"/>
<keyword evidence="3" id="KW-1185">Reference proteome</keyword>
<gene>
    <name evidence="2" type="ORF">GA0070560_1197</name>
</gene>
<dbReference type="AlphaFoldDB" id="A0A1C5IZG0"/>
<evidence type="ECO:0000259" key="1">
    <source>
        <dbReference type="Pfam" id="PF12680"/>
    </source>
</evidence>
<name>A0A1C5IZG0_9ACTN</name>
<dbReference type="InterPro" id="IPR037401">
    <property type="entry name" value="SnoaL-like"/>
</dbReference>
<dbReference type="Proteomes" id="UP000199408">
    <property type="component" value="Unassembled WGS sequence"/>
</dbReference>
<dbReference type="STRING" id="47864.GA0070560_1197"/>
<dbReference type="EMBL" id="FMDN01000019">
    <property type="protein sequence ID" value="SCG63675.1"/>
    <property type="molecule type" value="Genomic_DNA"/>
</dbReference>
<dbReference type="RefSeq" id="WP_091300757.1">
    <property type="nucleotide sequence ID" value="NZ_FMDN01000019.1"/>
</dbReference>
<organism evidence="2 3">
    <name type="scientific">Micromonospora halophytica</name>
    <dbReference type="NCBI Taxonomy" id="47864"/>
    <lineage>
        <taxon>Bacteria</taxon>
        <taxon>Bacillati</taxon>
        <taxon>Actinomycetota</taxon>
        <taxon>Actinomycetes</taxon>
        <taxon>Micromonosporales</taxon>
        <taxon>Micromonosporaceae</taxon>
        <taxon>Micromonospora</taxon>
    </lineage>
</organism>
<evidence type="ECO:0000313" key="2">
    <source>
        <dbReference type="EMBL" id="SCG63675.1"/>
    </source>
</evidence>
<accession>A0A1C5IZG0</accession>
<sequence>MSTTRSTVDELLSRIVAGEDPDRIAEVYAEQVDWQVDWPDATHPDVPWIRPRATRADVADHHRTLAASAVSGQGSATVTHILVEGPHAVVIGETSQTVRRTGKRFRTRFALHLTVQDGLITRHHVYEDSLSVAEACRD</sequence>